<evidence type="ECO:0000256" key="18">
    <source>
        <dbReference type="ARBA" id="ARBA00034003"/>
    </source>
</evidence>
<comment type="similarity">
    <text evidence="3 19">Belongs to the ATP-dependent DNA ligase family.</text>
</comment>
<dbReference type="InterPro" id="IPR044125">
    <property type="entry name" value="Adenylation_DNA_ligase_IV"/>
</dbReference>
<evidence type="ECO:0000259" key="20">
    <source>
        <dbReference type="PROSITE" id="PS50160"/>
    </source>
</evidence>
<feature type="domain" description="ATP-dependent DNA ligase family profile" evidence="20">
    <location>
        <begin position="354"/>
        <end position="482"/>
    </location>
</feature>
<dbReference type="InterPro" id="IPR012308">
    <property type="entry name" value="DNA_ligase_ATP-dep_N"/>
</dbReference>
<dbReference type="GO" id="GO:0006310">
    <property type="term" value="P:DNA recombination"/>
    <property type="evidence" value="ECO:0007669"/>
    <property type="project" value="UniProtKB-KW"/>
</dbReference>
<evidence type="ECO:0000256" key="3">
    <source>
        <dbReference type="ARBA" id="ARBA00007572"/>
    </source>
</evidence>
<dbReference type="EC" id="6.5.1.1" evidence="4"/>
<keyword evidence="10" id="KW-0227">DNA damage</keyword>
<dbReference type="CDD" id="cd07968">
    <property type="entry name" value="OBF_DNA_ligase_IV"/>
    <property type="match status" value="1"/>
</dbReference>
<dbReference type="GO" id="GO:0071897">
    <property type="term" value="P:DNA biosynthetic process"/>
    <property type="evidence" value="ECO:0007669"/>
    <property type="project" value="InterPro"/>
</dbReference>
<evidence type="ECO:0000256" key="4">
    <source>
        <dbReference type="ARBA" id="ARBA00012727"/>
    </source>
</evidence>
<dbReference type="PANTHER" id="PTHR45997:SF1">
    <property type="entry name" value="DNA LIGASE 4"/>
    <property type="match status" value="1"/>
</dbReference>
<keyword evidence="6" id="KW-0436">Ligase</keyword>
<dbReference type="InterPro" id="IPR036599">
    <property type="entry name" value="DNA_ligase_N_sf"/>
</dbReference>
<reference evidence="22" key="1">
    <citation type="submission" date="2019-08" db="EMBL/GenBank/DDBJ databases">
        <title>The genome of the North American firefly Photinus pyralis.</title>
        <authorList>
            <consortium name="Photinus pyralis genome working group"/>
            <person name="Fallon T.R."/>
            <person name="Sander Lower S.E."/>
            <person name="Weng J.-K."/>
        </authorList>
    </citation>
    <scope>NUCLEOTIDE SEQUENCE</scope>
    <source>
        <strain evidence="22">TRF0915ILg1</strain>
        <tissue evidence="22">Whole body</tissue>
    </source>
</reference>
<dbReference type="PANTHER" id="PTHR45997">
    <property type="entry name" value="DNA LIGASE 4"/>
    <property type="match status" value="1"/>
</dbReference>
<dbReference type="NCBIfam" id="TIGR00574">
    <property type="entry name" value="dnl1"/>
    <property type="match status" value="1"/>
</dbReference>
<feature type="domain" description="BRCT" evidence="21">
    <location>
        <begin position="636"/>
        <end position="717"/>
    </location>
</feature>
<sequence length="886" mass="102631">MATNNVASSVKFNDLCKVFETICKAKKRDKDSVLVDFIKTYKTQAEHLKATSPNCSTSFYPVLRLILPQVERERGPYGLKEFTLAKRLIKILCLPPEGTEATRLTNSRTSGAQNKDFADAAYWVLRKYFLVDSKLSISDVNEYLDRIAENHGNNDPRGADDQLYKLFQETSAEEQKWLIRIILKDLHLGMGQDRILRLYHPDAADLFSSNNDLCKICETLTDPSVRLHEIEIAIFVPFRPMLSQRCDVVQFNKVFSGNVKMYVETKFDGERFQLHMENGQFKYFSKNGYDYTSTYGSDFTNGIFTPLLKNSFKKDVWKIILDGEMMGWNKSTKKFGSKAMNFDVKHTKTSHVHQPCLCVFDILLLNDDVLTNRPLKDRLLLLDTVLNPVQGTIMISHRKEITSKSAVLDALNASMDREEEGIVFKDVMSLYKPNNRYAGWWKMKLEYFENVMSDLDVIVMGGYYGEGRHRNQIAGFLVAVKDSSTDNEHYISFARIASGLSNEELQTIENNLGPHWKKLNEGDPEEHGLEWGKEKPDLWIPPNKSCVLQVRASELMRSSDFKTEWTLRFPRIQKIRLDKHYNDCLTLTELLELINSAKYVKKLTKRHLELDDLKLTEKERKHSRRDVHIEQQPVEQKSSLLDEYEFCVLTGSEAWKKDDIEIEIRENGGTVVRNEGTNTLCILVGDDHPRIETCKQYDAPYDLVKVEWLRSILDAQEFKMYTPKDMLHISKKTKEQFSINYDKYGNTYTEEDTLSSIQDIIPQVEKMNDFVYLTPSEVVVLEQELKFSNPINVFKNVVAYFYRFGRNFKLDVADVQSPTLEEMEFRFLGGTISNIINYRVTLIINESDDVKRREILEYLTEIGNTQAKIVNKEFINKTLQEIKTAL</sequence>
<dbReference type="InterPro" id="IPR000977">
    <property type="entry name" value="DNA_ligase_ATP-dep"/>
</dbReference>
<dbReference type="PROSITE" id="PS50160">
    <property type="entry name" value="DNA_LIGASE_A3"/>
    <property type="match status" value="1"/>
</dbReference>
<dbReference type="GO" id="GO:0005958">
    <property type="term" value="C:DNA-dependent protein kinase-DNA ligase 4 complex"/>
    <property type="evidence" value="ECO:0007669"/>
    <property type="project" value="TreeGrafter"/>
</dbReference>
<dbReference type="GO" id="GO:0005524">
    <property type="term" value="F:ATP binding"/>
    <property type="evidence" value="ECO:0007669"/>
    <property type="project" value="UniProtKB-KW"/>
</dbReference>
<dbReference type="GO" id="GO:0006303">
    <property type="term" value="P:double-strand break repair via nonhomologous end joining"/>
    <property type="evidence" value="ECO:0007669"/>
    <property type="project" value="TreeGrafter"/>
</dbReference>
<dbReference type="InterPro" id="IPR036420">
    <property type="entry name" value="BRCT_dom_sf"/>
</dbReference>
<evidence type="ECO:0000256" key="2">
    <source>
        <dbReference type="ARBA" id="ARBA00004123"/>
    </source>
</evidence>
<evidence type="ECO:0000256" key="5">
    <source>
        <dbReference type="ARBA" id="ARBA00022073"/>
    </source>
</evidence>
<evidence type="ECO:0000256" key="14">
    <source>
        <dbReference type="ARBA" id="ARBA00023204"/>
    </source>
</evidence>
<dbReference type="GO" id="GO:0006297">
    <property type="term" value="P:nucleotide-excision repair, DNA gap filling"/>
    <property type="evidence" value="ECO:0007669"/>
    <property type="project" value="TreeGrafter"/>
</dbReference>
<dbReference type="InterPro" id="IPR001357">
    <property type="entry name" value="BRCT_dom"/>
</dbReference>
<evidence type="ECO:0000313" key="22">
    <source>
        <dbReference type="EMBL" id="KAF2895633.1"/>
    </source>
</evidence>
<keyword evidence="13" id="KW-0233">DNA recombination</keyword>
<dbReference type="Proteomes" id="UP000801492">
    <property type="component" value="Unassembled WGS sequence"/>
</dbReference>
<dbReference type="SUPFAM" id="SSF56091">
    <property type="entry name" value="DNA ligase/mRNA capping enzyme, catalytic domain"/>
    <property type="match status" value="1"/>
</dbReference>
<dbReference type="Pfam" id="PF04679">
    <property type="entry name" value="DNA_ligase_A_C"/>
    <property type="match status" value="1"/>
</dbReference>
<dbReference type="InterPro" id="IPR012310">
    <property type="entry name" value="DNA_ligase_ATP-dep_cent"/>
</dbReference>
<evidence type="ECO:0000256" key="19">
    <source>
        <dbReference type="RuleBase" id="RU004196"/>
    </source>
</evidence>
<evidence type="ECO:0000256" key="17">
    <source>
        <dbReference type="ARBA" id="ARBA00031942"/>
    </source>
</evidence>
<dbReference type="InterPro" id="IPR029710">
    <property type="entry name" value="LIG4"/>
</dbReference>
<evidence type="ECO:0000256" key="8">
    <source>
        <dbReference type="ARBA" id="ARBA00022737"/>
    </source>
</evidence>
<dbReference type="SUPFAM" id="SSF117018">
    <property type="entry name" value="ATP-dependent DNA ligase DNA-binding domain"/>
    <property type="match status" value="1"/>
</dbReference>
<dbReference type="SUPFAM" id="SSF52113">
    <property type="entry name" value="BRCT domain"/>
    <property type="match status" value="1"/>
</dbReference>
<evidence type="ECO:0000256" key="12">
    <source>
        <dbReference type="ARBA" id="ARBA00022842"/>
    </source>
</evidence>
<proteinExistence type="inferred from homology"/>
<keyword evidence="12" id="KW-0460">Magnesium</keyword>
<evidence type="ECO:0000256" key="1">
    <source>
        <dbReference type="ARBA" id="ARBA00001946"/>
    </source>
</evidence>
<dbReference type="GO" id="GO:0032807">
    <property type="term" value="C:DNA ligase IV complex"/>
    <property type="evidence" value="ECO:0007669"/>
    <property type="project" value="TreeGrafter"/>
</dbReference>
<dbReference type="GO" id="GO:0003910">
    <property type="term" value="F:DNA ligase (ATP) activity"/>
    <property type="evidence" value="ECO:0007669"/>
    <property type="project" value="UniProtKB-EC"/>
</dbReference>
<dbReference type="Gene3D" id="3.40.50.10190">
    <property type="entry name" value="BRCT domain"/>
    <property type="match status" value="2"/>
</dbReference>
<dbReference type="SUPFAM" id="SSF50249">
    <property type="entry name" value="Nucleic acid-binding proteins"/>
    <property type="match status" value="1"/>
</dbReference>
<keyword evidence="23" id="KW-1185">Reference proteome</keyword>
<keyword evidence="9" id="KW-0547">Nucleotide-binding</keyword>
<protein>
    <recommendedName>
        <fullName evidence="5">DNA ligase 4</fullName>
        <ecNumber evidence="4">6.5.1.1</ecNumber>
    </recommendedName>
    <alternativeName>
        <fullName evidence="17">DNA ligase IV</fullName>
    </alternativeName>
    <alternativeName>
        <fullName evidence="16">Polydeoxyribonucleotide synthase [ATP] 4</fullName>
    </alternativeName>
</protein>
<dbReference type="OrthoDB" id="151490at2759"/>
<comment type="cofactor">
    <cofactor evidence="1">
        <name>Mg(2+)</name>
        <dbReference type="ChEBI" id="CHEBI:18420"/>
    </cofactor>
</comment>
<evidence type="ECO:0000256" key="13">
    <source>
        <dbReference type="ARBA" id="ARBA00023172"/>
    </source>
</evidence>
<evidence type="ECO:0000256" key="9">
    <source>
        <dbReference type="ARBA" id="ARBA00022741"/>
    </source>
</evidence>
<evidence type="ECO:0000256" key="7">
    <source>
        <dbReference type="ARBA" id="ARBA00022723"/>
    </source>
</evidence>
<evidence type="ECO:0000256" key="11">
    <source>
        <dbReference type="ARBA" id="ARBA00022840"/>
    </source>
</evidence>
<keyword evidence="14" id="KW-0234">DNA repair</keyword>
<keyword evidence="15" id="KW-0539">Nucleus</keyword>
<dbReference type="Gene3D" id="1.10.3260.10">
    <property type="entry name" value="DNA ligase, ATP-dependent, N-terminal domain"/>
    <property type="match status" value="1"/>
</dbReference>
<feature type="domain" description="BRCT" evidence="21">
    <location>
        <begin position="789"/>
        <end position="886"/>
    </location>
</feature>
<evidence type="ECO:0000313" key="23">
    <source>
        <dbReference type="Proteomes" id="UP000801492"/>
    </source>
</evidence>
<evidence type="ECO:0000256" key="6">
    <source>
        <dbReference type="ARBA" id="ARBA00022598"/>
    </source>
</evidence>
<accession>A0A8K0GEV4</accession>
<comment type="catalytic activity">
    <reaction evidence="18">
        <text>ATP + (deoxyribonucleotide)n-3'-hydroxyl + 5'-phospho-(deoxyribonucleotide)m = (deoxyribonucleotide)n+m + AMP + diphosphate.</text>
        <dbReference type="EC" id="6.5.1.1"/>
    </reaction>
</comment>
<name>A0A8K0GEV4_IGNLU</name>
<dbReference type="GO" id="GO:0046872">
    <property type="term" value="F:metal ion binding"/>
    <property type="evidence" value="ECO:0007669"/>
    <property type="project" value="UniProtKB-KW"/>
</dbReference>
<dbReference type="EMBL" id="VTPC01005744">
    <property type="protein sequence ID" value="KAF2895633.1"/>
    <property type="molecule type" value="Genomic_DNA"/>
</dbReference>
<dbReference type="Gene3D" id="2.40.50.140">
    <property type="entry name" value="Nucleic acid-binding proteins"/>
    <property type="match status" value="1"/>
</dbReference>
<comment type="caution">
    <text evidence="22">The sequence shown here is derived from an EMBL/GenBank/DDBJ whole genome shotgun (WGS) entry which is preliminary data.</text>
</comment>
<dbReference type="CDD" id="cd07903">
    <property type="entry name" value="Adenylation_DNA_ligase_IV"/>
    <property type="match status" value="1"/>
</dbReference>
<evidence type="ECO:0000256" key="15">
    <source>
        <dbReference type="ARBA" id="ARBA00023242"/>
    </source>
</evidence>
<comment type="subcellular location">
    <subcellularLocation>
        <location evidence="2">Nucleus</location>
    </subcellularLocation>
</comment>
<evidence type="ECO:0000259" key="21">
    <source>
        <dbReference type="PROSITE" id="PS50172"/>
    </source>
</evidence>
<dbReference type="PROSITE" id="PS50172">
    <property type="entry name" value="BRCT"/>
    <property type="match status" value="2"/>
</dbReference>
<dbReference type="GO" id="GO:0003677">
    <property type="term" value="F:DNA binding"/>
    <property type="evidence" value="ECO:0007669"/>
    <property type="project" value="InterPro"/>
</dbReference>
<dbReference type="Pfam" id="PF04675">
    <property type="entry name" value="DNA_ligase_A_N"/>
    <property type="match status" value="1"/>
</dbReference>
<dbReference type="Pfam" id="PF01068">
    <property type="entry name" value="DNA_ligase_A_M"/>
    <property type="match status" value="1"/>
</dbReference>
<gene>
    <name evidence="22" type="ORF">ILUMI_10543</name>
</gene>
<dbReference type="InterPro" id="IPR012309">
    <property type="entry name" value="DNA_ligase_ATP-dep_C"/>
</dbReference>
<evidence type="ECO:0000256" key="16">
    <source>
        <dbReference type="ARBA" id="ARBA00030676"/>
    </source>
</evidence>
<evidence type="ECO:0000256" key="10">
    <source>
        <dbReference type="ARBA" id="ARBA00022763"/>
    </source>
</evidence>
<organism evidence="22 23">
    <name type="scientific">Ignelater luminosus</name>
    <name type="common">Cucubano</name>
    <name type="synonym">Pyrophorus luminosus</name>
    <dbReference type="NCBI Taxonomy" id="2038154"/>
    <lineage>
        <taxon>Eukaryota</taxon>
        <taxon>Metazoa</taxon>
        <taxon>Ecdysozoa</taxon>
        <taxon>Arthropoda</taxon>
        <taxon>Hexapoda</taxon>
        <taxon>Insecta</taxon>
        <taxon>Pterygota</taxon>
        <taxon>Neoptera</taxon>
        <taxon>Endopterygota</taxon>
        <taxon>Coleoptera</taxon>
        <taxon>Polyphaga</taxon>
        <taxon>Elateriformia</taxon>
        <taxon>Elateroidea</taxon>
        <taxon>Elateridae</taxon>
        <taxon>Agrypninae</taxon>
        <taxon>Pyrophorini</taxon>
        <taxon>Ignelater</taxon>
    </lineage>
</organism>
<keyword evidence="7" id="KW-0479">Metal-binding</keyword>
<keyword evidence="8" id="KW-0677">Repeat</keyword>
<dbReference type="AlphaFoldDB" id="A0A8K0GEV4"/>
<dbReference type="Gene3D" id="3.30.470.30">
    <property type="entry name" value="DNA ligase/mRNA capping enzyme"/>
    <property type="match status" value="1"/>
</dbReference>
<dbReference type="InterPro" id="IPR012340">
    <property type="entry name" value="NA-bd_OB-fold"/>
</dbReference>
<keyword evidence="11" id="KW-0067">ATP-binding</keyword>